<dbReference type="InterPro" id="IPR036397">
    <property type="entry name" value="RNaseH_sf"/>
</dbReference>
<feature type="domain" description="RNase H type-1" evidence="1">
    <location>
        <begin position="185"/>
        <end position="259"/>
    </location>
</feature>
<dbReference type="Proteomes" id="UP001188597">
    <property type="component" value="Unassembled WGS sequence"/>
</dbReference>
<sequence>MDSPLYDFSNNLVTIKEIIVLQLGVGTPSAQAKLMLDFVVMRVPLTYDAIFGWTSLNQLKGVVSAYHLKIKFPTEHGVGEVKDDQTIAQQCYVESCRAKNKEALTIKDLRDEMKIKGGKSAIDFLAIEIYPGEIELGEIDVQYKPRTVIKAQALPDFIVECTLPADSPQLIISEAPDPWVLYVDGSSTLGSSDTGLIFINPKKFIIEYAFASVFQASINEAEYEALLAGIRLASTLKVHSLSVYNDSQLVVNHVLGEYKARDERKSSSFIQLRLW</sequence>
<dbReference type="InterPro" id="IPR002156">
    <property type="entry name" value="RNaseH_domain"/>
</dbReference>
<dbReference type="GO" id="GO:0004523">
    <property type="term" value="F:RNA-DNA hybrid ribonuclease activity"/>
    <property type="evidence" value="ECO:0007669"/>
    <property type="project" value="InterPro"/>
</dbReference>
<dbReference type="EMBL" id="JAVXUP010000001">
    <property type="protein sequence ID" value="KAK3043836.1"/>
    <property type="molecule type" value="Genomic_DNA"/>
</dbReference>
<protein>
    <recommendedName>
        <fullName evidence="1">RNase H type-1 domain-containing protein</fullName>
    </recommendedName>
</protein>
<comment type="caution">
    <text evidence="2">The sequence shown here is derived from an EMBL/GenBank/DDBJ whole genome shotgun (WGS) entry which is preliminary data.</text>
</comment>
<evidence type="ECO:0000313" key="3">
    <source>
        <dbReference type="Proteomes" id="UP001188597"/>
    </source>
</evidence>
<name>A0AA88XBS9_9ASTE</name>
<dbReference type="PANTHER" id="PTHR48475">
    <property type="entry name" value="RIBONUCLEASE H"/>
    <property type="match status" value="1"/>
</dbReference>
<dbReference type="InterPro" id="IPR012337">
    <property type="entry name" value="RNaseH-like_sf"/>
</dbReference>
<dbReference type="Pfam" id="PF13456">
    <property type="entry name" value="RVT_3"/>
    <property type="match status" value="1"/>
</dbReference>
<dbReference type="AlphaFoldDB" id="A0AA88XBS9"/>
<proteinExistence type="predicted"/>
<dbReference type="Gene3D" id="3.30.420.10">
    <property type="entry name" value="Ribonuclease H-like superfamily/Ribonuclease H"/>
    <property type="match status" value="1"/>
</dbReference>
<evidence type="ECO:0000313" key="2">
    <source>
        <dbReference type="EMBL" id="KAK3043836.1"/>
    </source>
</evidence>
<evidence type="ECO:0000259" key="1">
    <source>
        <dbReference type="Pfam" id="PF13456"/>
    </source>
</evidence>
<organism evidence="2 3">
    <name type="scientific">Escallonia herrerae</name>
    <dbReference type="NCBI Taxonomy" id="1293975"/>
    <lineage>
        <taxon>Eukaryota</taxon>
        <taxon>Viridiplantae</taxon>
        <taxon>Streptophyta</taxon>
        <taxon>Embryophyta</taxon>
        <taxon>Tracheophyta</taxon>
        <taxon>Spermatophyta</taxon>
        <taxon>Magnoliopsida</taxon>
        <taxon>eudicotyledons</taxon>
        <taxon>Gunneridae</taxon>
        <taxon>Pentapetalae</taxon>
        <taxon>asterids</taxon>
        <taxon>campanulids</taxon>
        <taxon>Escalloniales</taxon>
        <taxon>Escalloniaceae</taxon>
        <taxon>Escallonia</taxon>
    </lineage>
</organism>
<gene>
    <name evidence="2" type="ORF">RJ639_000535</name>
</gene>
<dbReference type="SUPFAM" id="SSF53098">
    <property type="entry name" value="Ribonuclease H-like"/>
    <property type="match status" value="1"/>
</dbReference>
<dbReference type="GO" id="GO:0003676">
    <property type="term" value="F:nucleic acid binding"/>
    <property type="evidence" value="ECO:0007669"/>
    <property type="project" value="InterPro"/>
</dbReference>
<reference evidence="2" key="1">
    <citation type="submission" date="2022-12" db="EMBL/GenBank/DDBJ databases">
        <title>Draft genome assemblies for two species of Escallonia (Escalloniales).</title>
        <authorList>
            <person name="Chanderbali A."/>
            <person name="Dervinis C."/>
            <person name="Anghel I."/>
            <person name="Soltis D."/>
            <person name="Soltis P."/>
            <person name="Zapata F."/>
        </authorList>
    </citation>
    <scope>NUCLEOTIDE SEQUENCE</scope>
    <source>
        <strain evidence="2">UCBG64.0493</strain>
        <tissue evidence="2">Leaf</tissue>
    </source>
</reference>
<keyword evidence="3" id="KW-1185">Reference proteome</keyword>
<dbReference type="PANTHER" id="PTHR48475:SF2">
    <property type="entry name" value="RIBONUCLEASE H"/>
    <property type="match status" value="1"/>
</dbReference>
<accession>A0AA88XBS9</accession>